<keyword evidence="2" id="KW-0812">Transmembrane</keyword>
<keyword evidence="4" id="KW-1185">Reference proteome</keyword>
<feature type="transmembrane region" description="Helical" evidence="2">
    <location>
        <begin position="140"/>
        <end position="158"/>
    </location>
</feature>
<feature type="transmembrane region" description="Helical" evidence="2">
    <location>
        <begin position="465"/>
        <end position="489"/>
    </location>
</feature>
<dbReference type="PANTHER" id="PTHR30354:SF25">
    <property type="entry name" value="INNER MEMBRANE PERMEASE YGBN"/>
    <property type="match status" value="1"/>
</dbReference>
<feature type="region of interest" description="Disordered" evidence="1">
    <location>
        <begin position="216"/>
        <end position="251"/>
    </location>
</feature>
<dbReference type="PANTHER" id="PTHR30354">
    <property type="entry name" value="GNT FAMILY GLUCONATE TRANSPORTER"/>
    <property type="match status" value="1"/>
</dbReference>
<dbReference type="InterPro" id="IPR003474">
    <property type="entry name" value="Glcn_transporter"/>
</dbReference>
<organism evidence="3 4">
    <name type="scientific">Streptomyces aurantiogriseus</name>
    <dbReference type="NCBI Taxonomy" id="66870"/>
    <lineage>
        <taxon>Bacteria</taxon>
        <taxon>Bacillati</taxon>
        <taxon>Actinomycetota</taxon>
        <taxon>Actinomycetes</taxon>
        <taxon>Kitasatosporales</taxon>
        <taxon>Streptomycetaceae</taxon>
        <taxon>Streptomyces</taxon>
    </lineage>
</organism>
<dbReference type="GO" id="GO:0005886">
    <property type="term" value="C:plasma membrane"/>
    <property type="evidence" value="ECO:0007669"/>
    <property type="project" value="TreeGrafter"/>
</dbReference>
<feature type="transmembrane region" description="Helical" evidence="2">
    <location>
        <begin position="178"/>
        <end position="197"/>
    </location>
</feature>
<feature type="transmembrane region" description="Helical" evidence="2">
    <location>
        <begin position="29"/>
        <end position="48"/>
    </location>
</feature>
<keyword evidence="2" id="KW-1133">Transmembrane helix</keyword>
<evidence type="ECO:0000256" key="2">
    <source>
        <dbReference type="SAM" id="Phobius"/>
    </source>
</evidence>
<keyword evidence="2" id="KW-0472">Membrane</keyword>
<feature type="transmembrane region" description="Helical" evidence="2">
    <location>
        <begin position="6"/>
        <end position="22"/>
    </location>
</feature>
<feature type="transmembrane region" description="Helical" evidence="2">
    <location>
        <begin position="303"/>
        <end position="326"/>
    </location>
</feature>
<feature type="transmembrane region" description="Helical" evidence="2">
    <location>
        <begin position="426"/>
        <end position="445"/>
    </location>
</feature>
<dbReference type="EMBL" id="BMSX01000032">
    <property type="protein sequence ID" value="GGR56060.1"/>
    <property type="molecule type" value="Genomic_DNA"/>
</dbReference>
<proteinExistence type="predicted"/>
<accession>A0A918FMP2</accession>
<evidence type="ECO:0000313" key="3">
    <source>
        <dbReference type="EMBL" id="GGR56060.1"/>
    </source>
</evidence>
<feature type="transmembrane region" description="Helical" evidence="2">
    <location>
        <begin position="103"/>
        <end position="128"/>
    </location>
</feature>
<dbReference type="RefSeq" id="WP_189943494.1">
    <property type="nucleotide sequence ID" value="NZ_BMSX01000032.1"/>
</dbReference>
<evidence type="ECO:0000313" key="4">
    <source>
        <dbReference type="Proteomes" id="UP000658320"/>
    </source>
</evidence>
<feature type="transmembrane region" description="Helical" evidence="2">
    <location>
        <begin position="271"/>
        <end position="291"/>
    </location>
</feature>
<feature type="transmembrane region" description="Helical" evidence="2">
    <location>
        <begin position="347"/>
        <end position="366"/>
    </location>
</feature>
<comment type="caution">
    <text evidence="3">The sequence shown here is derived from an EMBL/GenBank/DDBJ whole genome shotgun (WGS) entry which is preliminary data.</text>
</comment>
<protein>
    <submittedName>
        <fullName evidence="3">GntP family transporter</fullName>
    </submittedName>
</protein>
<dbReference type="Proteomes" id="UP000658320">
    <property type="component" value="Unassembled WGS sequence"/>
</dbReference>
<dbReference type="GO" id="GO:0015128">
    <property type="term" value="F:gluconate transmembrane transporter activity"/>
    <property type="evidence" value="ECO:0007669"/>
    <property type="project" value="InterPro"/>
</dbReference>
<evidence type="ECO:0000256" key="1">
    <source>
        <dbReference type="SAM" id="MobiDB-lite"/>
    </source>
</evidence>
<dbReference type="AlphaFoldDB" id="A0A918FMP2"/>
<feature type="transmembrane region" description="Helical" evidence="2">
    <location>
        <begin position="386"/>
        <end position="414"/>
    </location>
</feature>
<name>A0A918FMP2_9ACTN</name>
<sequence length="490" mass="49497">MSDDTLLVIAVAGVAALLLLILRAKVQPFVALVVVSVGVALAAGVPAADVVKTVEEGMGATLGHIATIIALGAMIGRIIEVSGGAHAFAHALIDRFGGKRTPLALTVAGFVLGIPVFFEVGLIILMPIAYGVARASRRPLLVYALPMGAAMLTVHAFLPPHPGAVAAVEAIGASQGLVLLMGIPLTAVVVLMGHLVARRLTRRAYPMDPAVYAEVYGDQEPGPDGGGTGTAGTNDAAPDLTASPAAVGDGHRTAVLSRPAATATGIRPPSLGMVLTLIVTPILLILLGTLGQNLLADGSPLRAVLTVLGAPMVALLIDLALCAYFLGARRGWSRAHLAEVMGSALPSVAMVILVAGAGGVLGKVLIAGGIGDAVADVLERSGLPALALAFVTALALRAALGSTTVALITTAGILTPLLQRAELSTGQLSLVALAMGAGGLAVSHINDAGYWMFTRLVGLDVPTGLRTWTVLTTAMGLMGFALTACLWPLV</sequence>
<dbReference type="PIRSF" id="PIRSF002746">
    <property type="entry name" value="Gluconate_transporter"/>
    <property type="match status" value="1"/>
</dbReference>
<reference evidence="3" key="1">
    <citation type="journal article" date="2014" name="Int. J. Syst. Evol. Microbiol.">
        <title>Complete genome sequence of Corynebacterium casei LMG S-19264T (=DSM 44701T), isolated from a smear-ripened cheese.</title>
        <authorList>
            <consortium name="US DOE Joint Genome Institute (JGI-PGF)"/>
            <person name="Walter F."/>
            <person name="Albersmeier A."/>
            <person name="Kalinowski J."/>
            <person name="Ruckert C."/>
        </authorList>
    </citation>
    <scope>NUCLEOTIDE SEQUENCE</scope>
    <source>
        <strain evidence="3">JCM 4346</strain>
    </source>
</reference>
<reference evidence="3" key="2">
    <citation type="submission" date="2020-09" db="EMBL/GenBank/DDBJ databases">
        <authorList>
            <person name="Sun Q."/>
            <person name="Ohkuma M."/>
        </authorList>
    </citation>
    <scope>NUCLEOTIDE SEQUENCE</scope>
    <source>
        <strain evidence="3">JCM 4346</strain>
    </source>
</reference>
<gene>
    <name evidence="3" type="ORF">GCM10010251_86290</name>
</gene>
<dbReference type="Pfam" id="PF02447">
    <property type="entry name" value="GntP_permease"/>
    <property type="match status" value="2"/>
</dbReference>